<dbReference type="Proteomes" id="UP000246352">
    <property type="component" value="Unassembled WGS sequence"/>
</dbReference>
<reference evidence="3 4" key="1">
    <citation type="submission" date="2018-05" db="EMBL/GenBank/DDBJ databases">
        <title>Genomic Encyclopedia of Type Strains, Phase IV (KMG-IV): sequencing the most valuable type-strain genomes for metagenomic binning, comparative biology and taxonomic classification.</title>
        <authorList>
            <person name="Goeker M."/>
        </authorList>
    </citation>
    <scope>NUCLEOTIDE SEQUENCE [LARGE SCALE GENOMIC DNA]</scope>
    <source>
        <strain evidence="3 4">DSM 16791</strain>
    </source>
</reference>
<evidence type="ECO:0000313" key="3">
    <source>
        <dbReference type="EMBL" id="PWW03809.1"/>
    </source>
</evidence>
<feature type="domain" description="CRISPR type III-associated protein" evidence="2">
    <location>
        <begin position="12"/>
        <end position="205"/>
    </location>
</feature>
<feature type="domain" description="CRISPR type III-associated protein" evidence="2">
    <location>
        <begin position="282"/>
        <end position="432"/>
    </location>
</feature>
<keyword evidence="1" id="KW-0051">Antiviral defense</keyword>
<evidence type="ECO:0000259" key="2">
    <source>
        <dbReference type="Pfam" id="PF03787"/>
    </source>
</evidence>
<dbReference type="PANTHER" id="PTHR35579">
    <property type="entry name" value="CRISPR SYSTEM CMS ENDORIBONUCLEASE CSM3"/>
    <property type="match status" value="1"/>
</dbReference>
<organism evidence="3 4">
    <name type="scientific">Hoeflea marina</name>
    <dbReference type="NCBI Taxonomy" id="274592"/>
    <lineage>
        <taxon>Bacteria</taxon>
        <taxon>Pseudomonadati</taxon>
        <taxon>Pseudomonadota</taxon>
        <taxon>Alphaproteobacteria</taxon>
        <taxon>Hyphomicrobiales</taxon>
        <taxon>Rhizobiaceae</taxon>
        <taxon>Hoeflea</taxon>
    </lineage>
</organism>
<name>A0A317PRL9_9HYPH</name>
<dbReference type="CDD" id="cd09726">
    <property type="entry name" value="RAMP_I_III"/>
    <property type="match status" value="2"/>
</dbReference>
<proteinExistence type="predicted"/>
<gene>
    <name evidence="3" type="ORF">DFR52_101497</name>
</gene>
<dbReference type="RefSeq" id="WP_110030318.1">
    <property type="nucleotide sequence ID" value="NZ_QGTR01000001.1"/>
</dbReference>
<evidence type="ECO:0000313" key="4">
    <source>
        <dbReference type="Proteomes" id="UP000246352"/>
    </source>
</evidence>
<dbReference type="InterPro" id="IPR005537">
    <property type="entry name" value="RAMP_III_fam"/>
</dbReference>
<dbReference type="GO" id="GO:0051607">
    <property type="term" value="P:defense response to virus"/>
    <property type="evidence" value="ECO:0007669"/>
    <property type="project" value="UniProtKB-KW"/>
</dbReference>
<evidence type="ECO:0000256" key="1">
    <source>
        <dbReference type="ARBA" id="ARBA00023118"/>
    </source>
</evidence>
<dbReference type="PANTHER" id="PTHR35579:SF3">
    <property type="entry name" value="CRISPR SYSTEM CMS ENDORIBONUCLEASE CSM3"/>
    <property type="match status" value="1"/>
</dbReference>
<accession>A0A317PRL9</accession>
<dbReference type="EMBL" id="QGTR01000001">
    <property type="protein sequence ID" value="PWW03809.1"/>
    <property type="molecule type" value="Genomic_DNA"/>
</dbReference>
<comment type="caution">
    <text evidence="3">The sequence shown here is derived from an EMBL/GenBank/DDBJ whole genome shotgun (WGS) entry which is preliminary data.</text>
</comment>
<dbReference type="OrthoDB" id="7343394at2"/>
<dbReference type="Pfam" id="PF03787">
    <property type="entry name" value="RAMPs"/>
    <property type="match status" value="2"/>
</dbReference>
<dbReference type="AlphaFoldDB" id="A0A317PRL9"/>
<keyword evidence="4" id="KW-1185">Reference proteome</keyword>
<dbReference type="InterPro" id="IPR052216">
    <property type="entry name" value="CRISPR_Csm3_endoribonuclease"/>
</dbReference>
<sequence length="436" mass="46507">MFGNRIEIRFSLKTLTATHVGTGEFKDMPRRDGTNEAGQYAAIVRDEAFLPYLPSTSLKGVLRRLAEETFPKDPGFDALFGTIKHSVGAGSGAMGLLLVHAGRCAGTLPDTAAMPYGQSGGKSDGLGKGAFIAARTAIDAASGVADDHKLFFQEMLPPGVSFNASMTVLEFGPGHAKAVALLKNLLRLAMRDGLSIGKSQADGQGHLQVAAVSMRTMELNADGELKQVSEDRLSAAASGEFVRSAAIAPVRVRLRCAMPFAVIDSSVKGEGREKAMEQGTVQLSAQKLRAGMPLINGSSIAGVLRSRADWLGRIMQLRGEMQAGSDPVRELFGDTGWKGILDIRHLMVSEAREEKITSLKIDRFTGAPVFGALFTTAAFTGTRLSFELRLHPRAGKPVNGDAEKLFHRLAADINANGLQLGHGTNKGFGWFEPEEG</sequence>
<protein>
    <submittedName>
        <fullName evidence="3">CRISPR/Cas system CSM-associated protein Csm3 (Group 7 of RAMP superfamily)</fullName>
    </submittedName>
</protein>